<dbReference type="PANTHER" id="PTHR33018:SF34">
    <property type="entry name" value="OS02G0472350 PROTEIN"/>
    <property type="match status" value="1"/>
</dbReference>
<feature type="region of interest" description="Disordered" evidence="1">
    <location>
        <begin position="306"/>
        <end position="343"/>
    </location>
</feature>
<feature type="compositionally biased region" description="Basic residues" evidence="1">
    <location>
        <begin position="232"/>
        <end position="241"/>
    </location>
</feature>
<feature type="region of interest" description="Disordered" evidence="1">
    <location>
        <begin position="218"/>
        <end position="247"/>
    </location>
</feature>
<dbReference type="OrthoDB" id="676990at2759"/>
<comment type="caution">
    <text evidence="2">The sequence shown here is derived from an EMBL/GenBank/DDBJ whole genome shotgun (WGS) entry which is preliminary data.</text>
</comment>
<dbReference type="Proteomes" id="UP000275267">
    <property type="component" value="Unassembled WGS sequence"/>
</dbReference>
<evidence type="ECO:0000313" key="2">
    <source>
        <dbReference type="EMBL" id="RLM73386.1"/>
    </source>
</evidence>
<dbReference type="PANTHER" id="PTHR33018">
    <property type="entry name" value="OS10G0338966 PROTEIN-RELATED"/>
    <property type="match status" value="1"/>
</dbReference>
<evidence type="ECO:0000313" key="3">
    <source>
        <dbReference type="Proteomes" id="UP000275267"/>
    </source>
</evidence>
<evidence type="ECO:0000256" key="1">
    <source>
        <dbReference type="SAM" id="MobiDB-lite"/>
    </source>
</evidence>
<protein>
    <submittedName>
        <fullName evidence="2">Transposase</fullName>
    </submittedName>
</protein>
<proteinExistence type="predicted"/>
<dbReference type="EMBL" id="PQIB02000013">
    <property type="protein sequence ID" value="RLM73386.1"/>
    <property type="molecule type" value="Genomic_DNA"/>
</dbReference>
<name>A0A3L6Q6X8_PANMI</name>
<keyword evidence="3" id="KW-1185">Reference proteome</keyword>
<dbReference type="AlphaFoldDB" id="A0A3L6Q6X8"/>
<gene>
    <name evidence="2" type="ORF">C2845_PM15G01200</name>
</gene>
<reference evidence="3" key="1">
    <citation type="journal article" date="2019" name="Nat. Commun.">
        <title>The genome of broomcorn millet.</title>
        <authorList>
            <person name="Zou C."/>
            <person name="Miki D."/>
            <person name="Li D."/>
            <person name="Tang Q."/>
            <person name="Xiao L."/>
            <person name="Rajput S."/>
            <person name="Deng P."/>
            <person name="Jia W."/>
            <person name="Huang R."/>
            <person name="Zhang M."/>
            <person name="Sun Y."/>
            <person name="Hu J."/>
            <person name="Fu X."/>
            <person name="Schnable P.S."/>
            <person name="Li F."/>
            <person name="Zhang H."/>
            <person name="Feng B."/>
            <person name="Zhu X."/>
            <person name="Liu R."/>
            <person name="Schnable J.C."/>
            <person name="Zhu J.-K."/>
            <person name="Zhang H."/>
        </authorList>
    </citation>
    <scope>NUCLEOTIDE SEQUENCE [LARGE SCALE GENOMIC DNA]</scope>
</reference>
<sequence length="343" mass="39427">MKNPDEERYAMPPHQKKMLWRELKDMFTLPEGVDEELVKKCALKKMALALASFKKKLFGNYIKKNKESDWDSFPQVKPYWEEFKEYKLSEEAREASKKNAINTALKKYNHHLGLGGYKKAIQKWQKMEQDLMDRGIRPVTWDWPERSKERLSANGITLNQEDGSFVVPLAMEELSQNLVTTIQEAREGTFQLHRENDELTRALKNCEHRGRARDIGVEAANESAQDHEARRLHNRKRVKRRRDADDRRARIQRDLDAKFIAAQDIGFNTPAANIAGITVVLAGNPDPQVQTVVRIAQRALLQINQQNPMPSISRGRGEGEGESQVSRTPRGHPKRQAAPSNNQ</sequence>
<accession>A0A3L6Q6X8</accession>
<organism evidence="2 3">
    <name type="scientific">Panicum miliaceum</name>
    <name type="common">Proso millet</name>
    <name type="synonym">Broomcorn millet</name>
    <dbReference type="NCBI Taxonomy" id="4540"/>
    <lineage>
        <taxon>Eukaryota</taxon>
        <taxon>Viridiplantae</taxon>
        <taxon>Streptophyta</taxon>
        <taxon>Embryophyta</taxon>
        <taxon>Tracheophyta</taxon>
        <taxon>Spermatophyta</taxon>
        <taxon>Magnoliopsida</taxon>
        <taxon>Liliopsida</taxon>
        <taxon>Poales</taxon>
        <taxon>Poaceae</taxon>
        <taxon>PACMAD clade</taxon>
        <taxon>Panicoideae</taxon>
        <taxon>Panicodae</taxon>
        <taxon>Paniceae</taxon>
        <taxon>Panicinae</taxon>
        <taxon>Panicum</taxon>
        <taxon>Panicum sect. Panicum</taxon>
    </lineage>
</organism>